<comment type="pathway">
    <text evidence="2">Glycan metabolism.</text>
</comment>
<dbReference type="OMA" id="VERNHGY"/>
<dbReference type="InterPro" id="IPR007657">
    <property type="entry name" value="Glycosyltransferase_61"/>
</dbReference>
<evidence type="ECO:0000256" key="5">
    <source>
        <dbReference type="ARBA" id="ARBA00022692"/>
    </source>
</evidence>
<evidence type="ECO:0000256" key="7">
    <source>
        <dbReference type="ARBA" id="ARBA00023136"/>
    </source>
</evidence>
<dbReference type="InterPro" id="IPR049625">
    <property type="entry name" value="Glyco_transf_61_cat"/>
</dbReference>
<gene>
    <name evidence="10" type="ORF">A4U43_C03F3440</name>
</gene>
<proteinExistence type="predicted"/>
<evidence type="ECO:0000256" key="8">
    <source>
        <dbReference type="ARBA" id="ARBA00023180"/>
    </source>
</evidence>
<keyword evidence="5" id="KW-0812">Transmembrane</keyword>
<organism evidence="10 11">
    <name type="scientific">Asparagus officinalis</name>
    <name type="common">Garden asparagus</name>
    <dbReference type="NCBI Taxonomy" id="4686"/>
    <lineage>
        <taxon>Eukaryota</taxon>
        <taxon>Viridiplantae</taxon>
        <taxon>Streptophyta</taxon>
        <taxon>Embryophyta</taxon>
        <taxon>Tracheophyta</taxon>
        <taxon>Spermatophyta</taxon>
        <taxon>Magnoliopsida</taxon>
        <taxon>Liliopsida</taxon>
        <taxon>Asparagales</taxon>
        <taxon>Asparagaceae</taxon>
        <taxon>Asparagoideae</taxon>
        <taxon>Asparagus</taxon>
    </lineage>
</organism>
<evidence type="ECO:0000256" key="6">
    <source>
        <dbReference type="ARBA" id="ARBA00022989"/>
    </source>
</evidence>
<protein>
    <recommendedName>
        <fullName evidence="9">Glycosyltransferase 61 catalytic domain-containing protein</fullName>
    </recommendedName>
</protein>
<dbReference type="GO" id="GO:0016763">
    <property type="term" value="F:pentosyltransferase activity"/>
    <property type="evidence" value="ECO:0007669"/>
    <property type="project" value="UniProtKB-ARBA"/>
</dbReference>
<evidence type="ECO:0000313" key="10">
    <source>
        <dbReference type="EMBL" id="ONK74166.1"/>
    </source>
</evidence>
<keyword evidence="6" id="KW-1133">Transmembrane helix</keyword>
<dbReference type="AlphaFoldDB" id="A0A5P1F710"/>
<keyword evidence="7" id="KW-0472">Membrane</keyword>
<dbReference type="Proteomes" id="UP000243459">
    <property type="component" value="Chromosome 3"/>
</dbReference>
<evidence type="ECO:0000313" key="11">
    <source>
        <dbReference type="Proteomes" id="UP000243459"/>
    </source>
</evidence>
<evidence type="ECO:0000256" key="1">
    <source>
        <dbReference type="ARBA" id="ARBA00004323"/>
    </source>
</evidence>
<dbReference type="PANTHER" id="PTHR20961">
    <property type="entry name" value="GLYCOSYLTRANSFERASE"/>
    <property type="match status" value="1"/>
</dbReference>
<keyword evidence="8" id="KW-0325">Glycoprotein</keyword>
<feature type="domain" description="Glycosyltransferase 61 catalytic" evidence="9">
    <location>
        <begin position="188"/>
        <end position="266"/>
    </location>
</feature>
<dbReference type="EMBL" id="CM007383">
    <property type="protein sequence ID" value="ONK74166.1"/>
    <property type="molecule type" value="Genomic_DNA"/>
</dbReference>
<accession>A0A5P1F710</accession>
<dbReference type="GO" id="GO:0000139">
    <property type="term" value="C:Golgi membrane"/>
    <property type="evidence" value="ECO:0007669"/>
    <property type="project" value="UniProtKB-SubCell"/>
</dbReference>
<comment type="subcellular location">
    <subcellularLocation>
        <location evidence="1">Golgi apparatus membrane</location>
        <topology evidence="1">Single-pass type II membrane protein</topology>
    </subcellularLocation>
</comment>
<evidence type="ECO:0000256" key="4">
    <source>
        <dbReference type="ARBA" id="ARBA00022679"/>
    </source>
</evidence>
<name>A0A5P1F710_ASPOF</name>
<evidence type="ECO:0000259" key="9">
    <source>
        <dbReference type="Pfam" id="PF04577"/>
    </source>
</evidence>
<keyword evidence="4" id="KW-0808">Transferase</keyword>
<sequence>MSSLADIRLPNYPAHLLFPSPSSDDRLLCLNPYNRHDGSKNSYALAYPNALPHNSTLLRGLTIVSDTLYRTENIWHGLSTIVPFVGWYQRNKCVNADRWVYFHHGQLRSKMANWVNALTEATTGDEVRIEDFEGYGGGAVCFERAVVFRHLEQGLEREGRERVYDMMRCRARGYCGVKANGGNGGQIGVTLLLRVGGRAFKNESAVIGVFERGCEKVDGCAMKVAWSDNLTFCDQVRLLSETDILVSSHGAQMTNMIFMNKNSSVMEFFPKGWLEHAGVGQYVFKWMASWSGMRHQGQWKDQEGENCPYDNNSQCFNFYKDGKVGHDEAYFATWMADVLDEVKELKRSAKQEIKESACHCPS</sequence>
<reference evidence="11" key="1">
    <citation type="journal article" date="2017" name="Nat. Commun.">
        <title>The asparagus genome sheds light on the origin and evolution of a young Y chromosome.</title>
        <authorList>
            <person name="Harkess A."/>
            <person name="Zhou J."/>
            <person name="Xu C."/>
            <person name="Bowers J.E."/>
            <person name="Van der Hulst R."/>
            <person name="Ayyampalayam S."/>
            <person name="Mercati F."/>
            <person name="Riccardi P."/>
            <person name="McKain M.R."/>
            <person name="Kakrana A."/>
            <person name="Tang H."/>
            <person name="Ray J."/>
            <person name="Groenendijk J."/>
            <person name="Arikit S."/>
            <person name="Mathioni S.M."/>
            <person name="Nakano M."/>
            <person name="Shan H."/>
            <person name="Telgmann-Rauber A."/>
            <person name="Kanno A."/>
            <person name="Yue Z."/>
            <person name="Chen H."/>
            <person name="Li W."/>
            <person name="Chen Y."/>
            <person name="Xu X."/>
            <person name="Zhang Y."/>
            <person name="Luo S."/>
            <person name="Chen H."/>
            <person name="Gao J."/>
            <person name="Mao Z."/>
            <person name="Pires J.C."/>
            <person name="Luo M."/>
            <person name="Kudrna D."/>
            <person name="Wing R.A."/>
            <person name="Meyers B.C."/>
            <person name="Yi K."/>
            <person name="Kong H."/>
            <person name="Lavrijsen P."/>
            <person name="Sunseri F."/>
            <person name="Falavigna A."/>
            <person name="Ye Y."/>
            <person name="Leebens-Mack J.H."/>
            <person name="Chen G."/>
        </authorList>
    </citation>
    <scope>NUCLEOTIDE SEQUENCE [LARGE SCALE GENOMIC DNA]</scope>
    <source>
        <strain evidence="11">cv. DH0086</strain>
    </source>
</reference>
<evidence type="ECO:0000256" key="2">
    <source>
        <dbReference type="ARBA" id="ARBA00004881"/>
    </source>
</evidence>
<keyword evidence="11" id="KW-1185">Reference proteome</keyword>
<dbReference type="PANTHER" id="PTHR20961:SF38">
    <property type="entry name" value="PROTEIN O-LINKED-MANNOSE BETA-1,4-N-ACETYLGLUCOSAMINYLTRANSFERASE 2"/>
    <property type="match status" value="1"/>
</dbReference>
<keyword evidence="3" id="KW-0328">Glycosyltransferase</keyword>
<dbReference type="Pfam" id="PF04577">
    <property type="entry name" value="Glyco_transf_61"/>
    <property type="match status" value="1"/>
</dbReference>
<evidence type="ECO:0000256" key="3">
    <source>
        <dbReference type="ARBA" id="ARBA00022676"/>
    </source>
</evidence>
<dbReference type="Gramene" id="ONK74166">
    <property type="protein sequence ID" value="ONK74166"/>
    <property type="gene ID" value="A4U43_C03F3440"/>
</dbReference>